<dbReference type="RefSeq" id="XP_024585974.1">
    <property type="nucleotide sequence ID" value="XM_024720813.1"/>
</dbReference>
<organism evidence="2 3">
    <name type="scientific">Plasmopara halstedii</name>
    <name type="common">Downy mildew of sunflower</name>
    <dbReference type="NCBI Taxonomy" id="4781"/>
    <lineage>
        <taxon>Eukaryota</taxon>
        <taxon>Sar</taxon>
        <taxon>Stramenopiles</taxon>
        <taxon>Oomycota</taxon>
        <taxon>Peronosporomycetes</taxon>
        <taxon>Peronosporales</taxon>
        <taxon>Peronosporaceae</taxon>
        <taxon>Plasmopara</taxon>
    </lineage>
</organism>
<evidence type="ECO:0000313" key="2">
    <source>
        <dbReference type="EMBL" id="CEG49605.1"/>
    </source>
</evidence>
<evidence type="ECO:0000256" key="1">
    <source>
        <dbReference type="SAM" id="MobiDB-lite"/>
    </source>
</evidence>
<dbReference type="EMBL" id="CCYD01003090">
    <property type="protein sequence ID" value="CEG49605.1"/>
    <property type="molecule type" value="Genomic_DNA"/>
</dbReference>
<accession>A0A0P1B5I6</accession>
<proteinExistence type="predicted"/>
<dbReference type="GeneID" id="36402416"/>
<dbReference type="AlphaFoldDB" id="A0A0P1B5I6"/>
<dbReference type="PANTHER" id="PTHR13510">
    <property type="entry name" value="FYVE-FINGER-CONTAINING RAB5 EFFECTOR PROTEIN RABENOSYN-5-RELATED"/>
    <property type="match status" value="1"/>
</dbReference>
<dbReference type="InterPro" id="IPR023393">
    <property type="entry name" value="START-like_dom_sf"/>
</dbReference>
<dbReference type="SUPFAM" id="SSF55961">
    <property type="entry name" value="Bet v1-like"/>
    <property type="match status" value="1"/>
</dbReference>
<protein>
    <submittedName>
        <fullName evidence="2">START-like domain</fullName>
    </submittedName>
</protein>
<dbReference type="OMA" id="EYRYAER"/>
<keyword evidence="3" id="KW-1185">Reference proteome</keyword>
<sequence>MPPSPDASSYTHGDEMPLCKRVPPGYFGGVQISALKRQELNQIVQRRLKTLLADDKSHTDQQQEAKWKIFRCAGDLKVYQRRLRGRWRHEAAAEEEIPEAALAVERGFPSMRVEGTVQGSVENILYGFSANTQADLLTGLSFTSPLVDAALLNVVEKSTEEDPLRSAEVIWLLTKLPILHARDFCYLKATGSGIDRKGRRYGYMVLHSVNLPECPPFDYSQTKTLRAKMFCSYLFRETSPGYVDIMGRGVFDLDGGELLKLLLPHAFNAVVNSLLQSGVCGEAKKFTLLALRNAEDRNKVEPLTKNSVCSMCIRRNQRMVPGARLRPCDGCGVPVCKRCKIKDKRILLGTTRPSRSAVCCMTCVYQLKNITGVRLGAPEFLVEAEYYSYHMCSEHSVVAAIPSLPSSESSGSMAHDRDSDTLISTTTDSEKLVPSVAMTNSTLGDSCASFDLGVSFSDTPNDGLFGYKDDEDLDELLKTSDFCDMREELEASVSSDDSNAGTWTDNDHENIGDFVVTSETYSKPRPVSLLEWMKELQSSADVAYSTAKANEELMKKSMR</sequence>
<name>A0A0P1B5I6_PLAHL</name>
<dbReference type="Gene3D" id="3.30.530.20">
    <property type="match status" value="1"/>
</dbReference>
<reference evidence="3" key="1">
    <citation type="submission" date="2014-09" db="EMBL/GenBank/DDBJ databases">
        <authorList>
            <person name="Sharma Rahul"/>
            <person name="Thines Marco"/>
        </authorList>
    </citation>
    <scope>NUCLEOTIDE SEQUENCE [LARGE SCALE GENOMIC DNA]</scope>
</reference>
<dbReference type="OrthoDB" id="121462at2759"/>
<evidence type="ECO:0000313" key="3">
    <source>
        <dbReference type="Proteomes" id="UP000054928"/>
    </source>
</evidence>
<dbReference type="InterPro" id="IPR052727">
    <property type="entry name" value="Rab4/Rab5_effector"/>
</dbReference>
<dbReference type="PANTHER" id="PTHR13510:SF44">
    <property type="entry name" value="RABENOSYN-5"/>
    <property type="match status" value="1"/>
</dbReference>
<dbReference type="Proteomes" id="UP000054928">
    <property type="component" value="Unassembled WGS sequence"/>
</dbReference>
<feature type="region of interest" description="Disordered" evidence="1">
    <location>
        <begin position="407"/>
        <end position="426"/>
    </location>
</feature>